<dbReference type="Proteomes" id="UP000550401">
    <property type="component" value="Unassembled WGS sequence"/>
</dbReference>
<dbReference type="PANTHER" id="PTHR45947:SF3">
    <property type="entry name" value="SULFOQUINOVOSYL TRANSFERASE SQD2"/>
    <property type="match status" value="1"/>
</dbReference>
<gene>
    <name evidence="3" type="ORF">FHW12_003017</name>
</gene>
<dbReference type="InterPro" id="IPR050194">
    <property type="entry name" value="Glycosyltransferase_grp1"/>
</dbReference>
<evidence type="ECO:0000313" key="4">
    <source>
        <dbReference type="Proteomes" id="UP000550401"/>
    </source>
</evidence>
<dbReference type="InterPro" id="IPR001296">
    <property type="entry name" value="Glyco_trans_1"/>
</dbReference>
<protein>
    <submittedName>
        <fullName evidence="3">Glycosyltransferase involved in cell wall biosynthesis</fullName>
    </submittedName>
</protein>
<proteinExistence type="predicted"/>
<accession>A0A839F9G0</accession>
<feature type="domain" description="Glycosyltransferase subfamily 4-like N-terminal" evidence="2">
    <location>
        <begin position="14"/>
        <end position="185"/>
    </location>
</feature>
<dbReference type="GO" id="GO:0016757">
    <property type="term" value="F:glycosyltransferase activity"/>
    <property type="evidence" value="ECO:0007669"/>
    <property type="project" value="InterPro"/>
</dbReference>
<evidence type="ECO:0000259" key="2">
    <source>
        <dbReference type="Pfam" id="PF13439"/>
    </source>
</evidence>
<dbReference type="InterPro" id="IPR028098">
    <property type="entry name" value="Glyco_trans_4-like_N"/>
</dbReference>
<sequence length="398" mass="42818">MKILMLSDVYFPRVNGVSTSIQTFCRELVALGHEVAIVAPDYGSDAHADAFELIRLPSRRIAFDPEDRLIKAGALRELLPRLAKRHWSVIHVHTPFRAHQLGVRLARASGRPTIESYHTYFEQYVAAYLPWLPNRLGRWAVRAFSRRLCADVDHLLVPSQQMADVLAAYGIDTPSTIVPTGVRLDEFHGGDGARFRAAHGLAPDAPVLVTVGRVAIEKNIAFLLEVVRGLVAEFPRLVFVIAGEGPDAPRLAALVEQFGLGAHVRFVGNLDRRAGLLDCYRAADVFVFASRTETQGLVLIEAMALGVPIVSTAAMGAASVLEGARSARVSAEDVDEFTTAVGALLRSPALRQALAAAGPADAHAWSASALMRRVVDLYARLDAGADARATARGAVGAG</sequence>
<dbReference type="Pfam" id="PF13439">
    <property type="entry name" value="Glyco_transf_4"/>
    <property type="match status" value="1"/>
</dbReference>
<feature type="domain" description="Glycosyl transferase family 1" evidence="1">
    <location>
        <begin position="195"/>
        <end position="358"/>
    </location>
</feature>
<dbReference type="AlphaFoldDB" id="A0A839F9G0"/>
<dbReference type="Pfam" id="PF00534">
    <property type="entry name" value="Glycos_transf_1"/>
    <property type="match status" value="1"/>
</dbReference>
<dbReference type="PANTHER" id="PTHR45947">
    <property type="entry name" value="SULFOQUINOVOSYL TRANSFERASE SQD2"/>
    <property type="match status" value="1"/>
</dbReference>
<dbReference type="RefSeq" id="WP_182531830.1">
    <property type="nucleotide sequence ID" value="NZ_JACGXL010000005.1"/>
</dbReference>
<keyword evidence="4" id="KW-1185">Reference proteome</keyword>
<evidence type="ECO:0000259" key="1">
    <source>
        <dbReference type="Pfam" id="PF00534"/>
    </source>
</evidence>
<comment type="caution">
    <text evidence="3">The sequence shown here is derived from an EMBL/GenBank/DDBJ whole genome shotgun (WGS) entry which is preliminary data.</text>
</comment>
<dbReference type="EMBL" id="JACGXL010000005">
    <property type="protein sequence ID" value="MBA8888781.1"/>
    <property type="molecule type" value="Genomic_DNA"/>
</dbReference>
<dbReference type="Gene3D" id="3.40.50.2000">
    <property type="entry name" value="Glycogen Phosphorylase B"/>
    <property type="match status" value="2"/>
</dbReference>
<dbReference type="SUPFAM" id="SSF53756">
    <property type="entry name" value="UDP-Glycosyltransferase/glycogen phosphorylase"/>
    <property type="match status" value="1"/>
</dbReference>
<name>A0A839F9G0_9GAMM</name>
<keyword evidence="3" id="KW-0808">Transferase</keyword>
<reference evidence="3 4" key="1">
    <citation type="submission" date="2020-07" db="EMBL/GenBank/DDBJ databases">
        <title>Genomic Encyclopedia of Type Strains, Phase IV (KMG-V): Genome sequencing to study the core and pangenomes of soil and plant-associated prokaryotes.</title>
        <authorList>
            <person name="Whitman W."/>
        </authorList>
    </citation>
    <scope>NUCLEOTIDE SEQUENCE [LARGE SCALE GENOMIC DNA]</scope>
    <source>
        <strain evidence="3 4">RH2WT43</strain>
    </source>
</reference>
<evidence type="ECO:0000313" key="3">
    <source>
        <dbReference type="EMBL" id="MBA8888781.1"/>
    </source>
</evidence>
<organism evidence="3 4">
    <name type="scientific">Dokdonella fugitiva</name>
    <dbReference type="NCBI Taxonomy" id="328517"/>
    <lineage>
        <taxon>Bacteria</taxon>
        <taxon>Pseudomonadati</taxon>
        <taxon>Pseudomonadota</taxon>
        <taxon>Gammaproteobacteria</taxon>
        <taxon>Lysobacterales</taxon>
        <taxon>Rhodanobacteraceae</taxon>
        <taxon>Dokdonella</taxon>
    </lineage>
</organism>